<dbReference type="Proteomes" id="UP000188532">
    <property type="component" value="Unassembled WGS sequence"/>
</dbReference>
<dbReference type="EMBL" id="MVBN01000005">
    <property type="protein sequence ID" value="OOK72903.1"/>
    <property type="molecule type" value="Genomic_DNA"/>
</dbReference>
<name>A0A1V3X0P5_MYCKA</name>
<reference evidence="1 2" key="1">
    <citation type="submission" date="2017-02" db="EMBL/GenBank/DDBJ databases">
        <title>Complete genome sequences of Mycobacterium kansasii strains isolated from rhesus macaques.</title>
        <authorList>
            <person name="Panda A."/>
            <person name="Nagaraj S."/>
            <person name="Zhao X."/>
            <person name="Tettelin H."/>
            <person name="Detolla L.J."/>
        </authorList>
    </citation>
    <scope>NUCLEOTIDE SEQUENCE [LARGE SCALE GENOMIC DNA]</scope>
    <source>
        <strain evidence="1 2">11-3469</strain>
    </source>
</reference>
<keyword evidence="1" id="KW-0808">Transferase</keyword>
<sequence>MGNLQQLPGGNTFSGWGTAEHISEFTAGGEMVFDASLPGGTYRAFLDEWTGDPVEPPQLTFAGDTAHAVWNGATRVNRWRLLSGPESNTMTPRTTVAWSGYDTSIPQIGNSGSYSQLEALAADGAVVGRSVLIAR</sequence>
<evidence type="ECO:0000313" key="2">
    <source>
        <dbReference type="Proteomes" id="UP000188532"/>
    </source>
</evidence>
<organism evidence="1 2">
    <name type="scientific">Mycobacterium kansasii</name>
    <dbReference type="NCBI Taxonomy" id="1768"/>
    <lineage>
        <taxon>Bacteria</taxon>
        <taxon>Bacillati</taxon>
        <taxon>Actinomycetota</taxon>
        <taxon>Actinomycetes</taxon>
        <taxon>Mycobacteriales</taxon>
        <taxon>Mycobacteriaceae</taxon>
        <taxon>Mycobacterium</taxon>
    </lineage>
</organism>
<dbReference type="InterPro" id="IPR053143">
    <property type="entry name" value="Arylsulfate_ST"/>
</dbReference>
<dbReference type="PANTHER" id="PTHR35340">
    <property type="entry name" value="PQQ ENZYME REPEAT PROTEIN-RELATED"/>
    <property type="match status" value="1"/>
</dbReference>
<protein>
    <submittedName>
        <fullName evidence="1">Sulfotransferase domain protein</fullName>
    </submittedName>
</protein>
<dbReference type="AlphaFoldDB" id="A0A1V3X0P5"/>
<comment type="caution">
    <text evidence="1">The sequence shown here is derived from an EMBL/GenBank/DDBJ whole genome shotgun (WGS) entry which is preliminary data.</text>
</comment>
<accession>A0A1V3X0P5</accession>
<evidence type="ECO:0000313" key="1">
    <source>
        <dbReference type="EMBL" id="OOK72903.1"/>
    </source>
</evidence>
<dbReference type="GO" id="GO:0016740">
    <property type="term" value="F:transferase activity"/>
    <property type="evidence" value="ECO:0007669"/>
    <property type="project" value="UniProtKB-KW"/>
</dbReference>
<proteinExistence type="predicted"/>
<dbReference type="PANTHER" id="PTHR35340:SF5">
    <property type="entry name" value="ASST-DOMAIN-CONTAINING PROTEIN"/>
    <property type="match status" value="1"/>
</dbReference>
<gene>
    <name evidence="1" type="primary">lpmB</name>
    <name evidence="1" type="ORF">BZL29_5360</name>
</gene>